<dbReference type="RefSeq" id="YP_008873297.1">
    <property type="nucleotide sequence ID" value="NC_023007.1"/>
</dbReference>
<feature type="transmembrane region" description="Helical" evidence="1">
    <location>
        <begin position="23"/>
        <end position="42"/>
    </location>
</feature>
<accession>U5J9L8</accession>
<sequence length="47" mass="5431">MNKILILTRGGVMEYLKYLENDLPIYILVGVLILLYTISLIGDKFTR</sequence>
<name>U5J9L8_9CAUD</name>
<reference evidence="2 3" key="1">
    <citation type="journal article" date="2014" name="PLoS ONE">
        <title>Novel Giant Siphovirus from Bacillus anthracis Features Unusual Genome Characteristics.</title>
        <authorList>
            <person name="Ganz H.H."/>
            <person name="Law C."/>
            <person name="Schmuki M."/>
            <person name="Eichenseher F."/>
            <person name="Calendar R."/>
            <person name="Loessner M.J."/>
            <person name="Getz W.M."/>
            <person name="Korlach J."/>
            <person name="Beyer W."/>
            <person name="Klumpp J."/>
        </authorList>
    </citation>
    <scope>NUCLEOTIDE SEQUENCE [LARGE SCALE GENOMIC DNA]</scope>
</reference>
<keyword evidence="3" id="KW-1185">Reference proteome</keyword>
<dbReference type="KEGG" id="vg:17825185"/>
<organism evidence="2 3">
    <name type="scientific">Bacillus phage vB_BanS-Tsamsa</name>
    <dbReference type="NCBI Taxonomy" id="1308863"/>
    <lineage>
        <taxon>Viruses</taxon>
        <taxon>Duplodnaviria</taxon>
        <taxon>Heunggongvirae</taxon>
        <taxon>Uroviricota</taxon>
        <taxon>Caudoviricetes</taxon>
        <taxon>Joanripponvirinae</taxon>
        <taxon>Tsamsavirus</taxon>
        <taxon>Tsamsavirus tsamsa</taxon>
    </lineage>
</organism>
<keyword evidence="1" id="KW-1133">Transmembrane helix</keyword>
<dbReference type="Proteomes" id="UP000017661">
    <property type="component" value="Segment"/>
</dbReference>
<evidence type="ECO:0000313" key="3">
    <source>
        <dbReference type="Proteomes" id="UP000017661"/>
    </source>
</evidence>
<evidence type="ECO:0000313" key="2">
    <source>
        <dbReference type="EMBL" id="AGI11978.1"/>
    </source>
</evidence>
<keyword evidence="1" id="KW-0472">Membrane</keyword>
<evidence type="ECO:0000256" key="1">
    <source>
        <dbReference type="SAM" id="Phobius"/>
    </source>
</evidence>
<proteinExistence type="predicted"/>
<dbReference type="GeneID" id="17825185"/>
<keyword evidence="1" id="KW-0812">Transmembrane</keyword>
<dbReference type="EMBL" id="KC481682">
    <property type="protein sequence ID" value="AGI11978.1"/>
    <property type="molecule type" value="Genomic_DNA"/>
</dbReference>
<protein>
    <submittedName>
        <fullName evidence="2">Uncharacterized protein</fullName>
    </submittedName>
</protein>